<dbReference type="Proteomes" id="UP000054099">
    <property type="component" value="Unassembled WGS sequence"/>
</dbReference>
<evidence type="ECO:0000256" key="2">
    <source>
        <dbReference type="ARBA" id="ARBA00022723"/>
    </source>
</evidence>
<keyword evidence="2 3" id="KW-0479">Metal-binding</keyword>
<dbReference type="InterPro" id="IPR007837">
    <property type="entry name" value="DinB"/>
</dbReference>
<evidence type="ECO:0008006" key="6">
    <source>
        <dbReference type="Google" id="ProtNLM"/>
    </source>
</evidence>
<dbReference type="Pfam" id="PF05163">
    <property type="entry name" value="DinB"/>
    <property type="match status" value="1"/>
</dbReference>
<keyword evidence="5" id="KW-1185">Reference proteome</keyword>
<evidence type="ECO:0000256" key="3">
    <source>
        <dbReference type="PIRSR" id="PIRSR607837-1"/>
    </source>
</evidence>
<feature type="binding site" evidence="3">
    <location>
        <position position="129"/>
    </location>
    <ligand>
        <name>a divalent metal cation</name>
        <dbReference type="ChEBI" id="CHEBI:60240"/>
    </ligand>
</feature>
<evidence type="ECO:0000313" key="4">
    <source>
        <dbReference type="EMBL" id="KSU84576.1"/>
    </source>
</evidence>
<comment type="caution">
    <text evidence="4">The sequence shown here is derived from an EMBL/GenBank/DDBJ whole genome shotgun (WGS) entry which is preliminary data.</text>
</comment>
<comment type="similarity">
    <text evidence="1">Belongs to the DinB family.</text>
</comment>
<dbReference type="SUPFAM" id="SSF109854">
    <property type="entry name" value="DinB/YfiT-like putative metalloenzymes"/>
    <property type="match status" value="1"/>
</dbReference>
<name>A0A0V8JD57_9BACL</name>
<dbReference type="GO" id="GO:0046872">
    <property type="term" value="F:metal ion binding"/>
    <property type="evidence" value="ECO:0007669"/>
    <property type="project" value="UniProtKB-KW"/>
</dbReference>
<feature type="binding site" evidence="3">
    <location>
        <position position="133"/>
    </location>
    <ligand>
        <name>a divalent metal cation</name>
        <dbReference type="ChEBI" id="CHEBI:60240"/>
    </ligand>
</feature>
<sequence>MNRITPILRQLEVANRSILNLIDSMEASDLDISLGQNKRNVRELLTHISSIYKADVLIMNETGQKEIEKFYSGHDPQTSGQIKERLTSNFEYLKDSIRHYREEDWLVVTTSWWGVSYSRYEWMLEILAHTYHHRGQLHTALSMNGKDLAVPLFE</sequence>
<evidence type="ECO:0000313" key="5">
    <source>
        <dbReference type="Proteomes" id="UP000054099"/>
    </source>
</evidence>
<dbReference type="Gene3D" id="1.20.120.450">
    <property type="entry name" value="dinb family like domain"/>
    <property type="match status" value="1"/>
</dbReference>
<dbReference type="EMBL" id="LNQN01000001">
    <property type="protein sequence ID" value="KSU84576.1"/>
    <property type="molecule type" value="Genomic_DNA"/>
</dbReference>
<reference evidence="4 5" key="1">
    <citation type="journal article" date="2014" name="Antonie Van Leeuwenhoek">
        <title>Fictibacillus enclensis sp. nov., isolated from marine sediment.</title>
        <authorList>
            <person name="Dastager S.G."/>
            <person name="Mawlankar R."/>
            <person name="Srinivasan K."/>
            <person name="Tang S.K."/>
            <person name="Lee J.C."/>
            <person name="Ramana V.V."/>
            <person name="Shouche Y.S."/>
        </authorList>
    </citation>
    <scope>NUCLEOTIDE SEQUENCE [LARGE SCALE GENOMIC DNA]</scope>
    <source>
        <strain evidence="4 5">NIO-1003</strain>
    </source>
</reference>
<gene>
    <name evidence="4" type="ORF">AS030_03255</name>
</gene>
<dbReference type="InterPro" id="IPR034660">
    <property type="entry name" value="DinB/YfiT-like"/>
</dbReference>
<evidence type="ECO:0000256" key="1">
    <source>
        <dbReference type="ARBA" id="ARBA00008635"/>
    </source>
</evidence>
<proteinExistence type="inferred from homology"/>
<dbReference type="RefSeq" id="WP_061968345.1">
    <property type="nucleotide sequence ID" value="NZ_FMAV01000001.1"/>
</dbReference>
<accession>A0A0V8JD57</accession>
<organism evidence="4 5">
    <name type="scientific">Fictibacillus enclensis</name>
    <dbReference type="NCBI Taxonomy" id="1017270"/>
    <lineage>
        <taxon>Bacteria</taxon>
        <taxon>Bacillati</taxon>
        <taxon>Bacillota</taxon>
        <taxon>Bacilli</taxon>
        <taxon>Bacillales</taxon>
        <taxon>Fictibacillaceae</taxon>
        <taxon>Fictibacillus</taxon>
    </lineage>
</organism>
<protein>
    <recommendedName>
        <fullName evidence="6">Damage-inducible protein DinB</fullName>
    </recommendedName>
</protein>
<feature type="binding site" evidence="3">
    <location>
        <position position="47"/>
    </location>
    <ligand>
        <name>a divalent metal cation</name>
        <dbReference type="ChEBI" id="CHEBI:60240"/>
    </ligand>
</feature>
<dbReference type="AlphaFoldDB" id="A0A0V8JD57"/>